<evidence type="ECO:0000256" key="2">
    <source>
        <dbReference type="PIRSR" id="PIRSR005211-1"/>
    </source>
</evidence>
<dbReference type="Gene3D" id="3.40.50.1820">
    <property type="entry name" value="alpha/beta hydrolase"/>
    <property type="match status" value="1"/>
</dbReference>
<evidence type="ECO:0000256" key="1">
    <source>
        <dbReference type="ARBA" id="ARBA00010884"/>
    </source>
</evidence>
<feature type="active site" description="Charge relay system" evidence="2">
    <location>
        <position position="301"/>
    </location>
</feature>
<accession>A0A091AU08</accession>
<dbReference type="InterPro" id="IPR000073">
    <property type="entry name" value="AB_hydrolase_1"/>
</dbReference>
<keyword evidence="5" id="KW-1185">Reference proteome</keyword>
<dbReference type="InterPro" id="IPR029058">
    <property type="entry name" value="AB_hydrolase_fold"/>
</dbReference>
<dbReference type="PANTHER" id="PTHR10794">
    <property type="entry name" value="ABHYDROLASE DOMAIN-CONTAINING PROTEIN"/>
    <property type="match status" value="1"/>
</dbReference>
<dbReference type="Proteomes" id="UP000029393">
    <property type="component" value="Unassembled WGS sequence"/>
</dbReference>
<reference evidence="4 5" key="1">
    <citation type="submission" date="2013-09" db="EMBL/GenBank/DDBJ databases">
        <title>Genome sequencing of Arenimonas metalli.</title>
        <authorList>
            <person name="Chen F."/>
            <person name="Wang G."/>
        </authorList>
    </citation>
    <scope>NUCLEOTIDE SEQUENCE [LARGE SCALE GENOMIC DNA]</scope>
    <source>
        <strain evidence="4 5">CF5-1</strain>
    </source>
</reference>
<feature type="domain" description="AB hydrolase-1" evidence="3">
    <location>
        <begin position="69"/>
        <end position="308"/>
    </location>
</feature>
<evidence type="ECO:0000259" key="3">
    <source>
        <dbReference type="Pfam" id="PF00561"/>
    </source>
</evidence>
<proteinExistence type="inferred from homology"/>
<organism evidence="4 5">
    <name type="scientific">Arenimonas metalli CF5-1</name>
    <dbReference type="NCBI Taxonomy" id="1384056"/>
    <lineage>
        <taxon>Bacteria</taxon>
        <taxon>Pseudomonadati</taxon>
        <taxon>Pseudomonadota</taxon>
        <taxon>Gammaproteobacteria</taxon>
        <taxon>Lysobacterales</taxon>
        <taxon>Lysobacteraceae</taxon>
        <taxon>Arenimonas</taxon>
    </lineage>
</organism>
<dbReference type="PIRSF" id="PIRSF005211">
    <property type="entry name" value="Ab_hydro_YheT"/>
    <property type="match status" value="1"/>
</dbReference>
<dbReference type="STRING" id="1384056.N787_03230"/>
<dbReference type="RefSeq" id="WP_034214036.1">
    <property type="nucleotide sequence ID" value="NZ_AVCK01000044.1"/>
</dbReference>
<dbReference type="PANTHER" id="PTHR10794:SF63">
    <property type="entry name" value="ALPHA_BETA HYDROLASE 1, ISOFORM A"/>
    <property type="match status" value="1"/>
</dbReference>
<feature type="active site" description="Charge relay system" evidence="2">
    <location>
        <position position="148"/>
    </location>
</feature>
<name>A0A091AU08_9GAMM</name>
<dbReference type="InterPro" id="IPR050960">
    <property type="entry name" value="AB_hydrolase_4_sf"/>
</dbReference>
<dbReference type="GO" id="GO:0047372">
    <property type="term" value="F:monoacylglycerol lipase activity"/>
    <property type="evidence" value="ECO:0007669"/>
    <property type="project" value="TreeGrafter"/>
</dbReference>
<dbReference type="AlphaFoldDB" id="A0A091AU08"/>
<feature type="active site" description="Charge relay system" evidence="2">
    <location>
        <position position="274"/>
    </location>
</feature>
<evidence type="ECO:0000313" key="4">
    <source>
        <dbReference type="EMBL" id="KFN42677.1"/>
    </source>
</evidence>
<sequence>MGSAYRPPRWLRNPHVQSVLSSMPLRRAAGLRELRRLGAETTEHIITVEDGVRLQGFHTRLPGREAQGLVLLLHGWEGSSESSYMRHTAAQLLARGFEVFRLNFRDHGDTHHLNEGLFHSCRLGEVVQAAAEVSRRFPARPMLAAGYSLGGNFALRLALAAPGAGIPLVHAAAVCPAIDPSAVMRTLESGQPFYHWYFMKKWRRSLTIKRALFPQQHDFDDSILAKDMRSLTHWLVERHTTMAGVEEYFDGYAVAGERLAGLQVPVSVLAAADDPVIPVDGFPRLSLPAHSTLEIADFGGHCGFLEGAHLRGYAERWVADRLAAAAAPARATIGVSA</sequence>
<gene>
    <name evidence="4" type="ORF">N787_03230</name>
</gene>
<dbReference type="InterPro" id="IPR012020">
    <property type="entry name" value="ABHD4"/>
</dbReference>
<comment type="caution">
    <text evidence="4">The sequence shown here is derived from an EMBL/GenBank/DDBJ whole genome shotgun (WGS) entry which is preliminary data.</text>
</comment>
<dbReference type="EMBL" id="AVCK01000044">
    <property type="protein sequence ID" value="KFN42677.1"/>
    <property type="molecule type" value="Genomic_DNA"/>
</dbReference>
<dbReference type="Pfam" id="PF00561">
    <property type="entry name" value="Abhydrolase_1"/>
    <property type="match status" value="1"/>
</dbReference>
<comment type="similarity">
    <text evidence="1">Belongs to the AB hydrolase superfamily. AB hydrolase 4 family.</text>
</comment>
<dbReference type="GO" id="GO:0034338">
    <property type="term" value="F:short-chain carboxylesterase activity"/>
    <property type="evidence" value="ECO:0007669"/>
    <property type="project" value="TreeGrafter"/>
</dbReference>
<protein>
    <recommendedName>
        <fullName evidence="3">AB hydrolase-1 domain-containing protein</fullName>
    </recommendedName>
</protein>
<evidence type="ECO:0000313" key="5">
    <source>
        <dbReference type="Proteomes" id="UP000029393"/>
    </source>
</evidence>
<dbReference type="PATRIC" id="fig|1384056.3.peg.2159"/>
<dbReference type="eggNOG" id="COG0429">
    <property type="taxonomic scope" value="Bacteria"/>
</dbReference>
<dbReference type="SUPFAM" id="SSF53474">
    <property type="entry name" value="alpha/beta-Hydrolases"/>
    <property type="match status" value="1"/>
</dbReference>
<dbReference type="OrthoDB" id="332676at2"/>